<proteinExistence type="inferred from homology"/>
<dbReference type="InterPro" id="IPR011008">
    <property type="entry name" value="Dimeric_a/b-barrel"/>
</dbReference>
<dbReference type="InterPro" id="IPR005545">
    <property type="entry name" value="YCII"/>
</dbReference>
<dbReference type="Pfam" id="PF03795">
    <property type="entry name" value="YCII"/>
    <property type="match status" value="1"/>
</dbReference>
<gene>
    <name evidence="3" type="ORF">GCM10009105_08290</name>
</gene>
<comment type="caution">
    <text evidence="3">The sequence shown here is derived from an EMBL/GenBank/DDBJ whole genome shotgun (WGS) entry which is preliminary data.</text>
</comment>
<dbReference type="PANTHER" id="PTHR35174">
    <property type="entry name" value="BLL7171 PROTEIN-RELATED"/>
    <property type="match status" value="1"/>
</dbReference>
<keyword evidence="4" id="KW-1185">Reference proteome</keyword>
<dbReference type="SUPFAM" id="SSF54909">
    <property type="entry name" value="Dimeric alpha+beta barrel"/>
    <property type="match status" value="1"/>
</dbReference>
<evidence type="ECO:0000259" key="2">
    <source>
        <dbReference type="Pfam" id="PF03795"/>
    </source>
</evidence>
<organism evidence="3 4">
    <name type="scientific">Dokdonella soli</name>
    <dbReference type="NCBI Taxonomy" id="529810"/>
    <lineage>
        <taxon>Bacteria</taxon>
        <taxon>Pseudomonadati</taxon>
        <taxon>Pseudomonadota</taxon>
        <taxon>Gammaproteobacteria</taxon>
        <taxon>Lysobacterales</taxon>
        <taxon>Rhodanobacteraceae</taxon>
        <taxon>Dokdonella</taxon>
    </lineage>
</organism>
<dbReference type="Proteomes" id="UP001501523">
    <property type="component" value="Unassembled WGS sequence"/>
</dbReference>
<dbReference type="PANTHER" id="PTHR35174:SF1">
    <property type="entry name" value="BLL0086 PROTEIN"/>
    <property type="match status" value="1"/>
</dbReference>
<dbReference type="Gene3D" id="3.30.70.1060">
    <property type="entry name" value="Dimeric alpha+beta barrel"/>
    <property type="match status" value="1"/>
</dbReference>
<name>A0ABN1IDD1_9GAMM</name>
<reference evidence="3 4" key="1">
    <citation type="journal article" date="2019" name="Int. J. Syst. Evol. Microbiol.">
        <title>The Global Catalogue of Microorganisms (GCM) 10K type strain sequencing project: providing services to taxonomists for standard genome sequencing and annotation.</title>
        <authorList>
            <consortium name="The Broad Institute Genomics Platform"/>
            <consortium name="The Broad Institute Genome Sequencing Center for Infectious Disease"/>
            <person name="Wu L."/>
            <person name="Ma J."/>
        </authorList>
    </citation>
    <scope>NUCLEOTIDE SEQUENCE [LARGE SCALE GENOMIC DNA]</scope>
    <source>
        <strain evidence="3 4">JCM 15421</strain>
    </source>
</reference>
<sequence>MRFLSVIRINENSGLQPSEQLMADMGKLMEEMTKAGVLLDTAGLTPTSNGVRVRLAGGKLSKVDGPFTETKEVLGGYALLEAKSKEEAIALTERFLRVHGDEWNIECEVRQLMERGPDFRCVA</sequence>
<comment type="similarity">
    <text evidence="1">Belongs to the YciI family.</text>
</comment>
<evidence type="ECO:0000256" key="1">
    <source>
        <dbReference type="ARBA" id="ARBA00007689"/>
    </source>
</evidence>
<dbReference type="EMBL" id="BAAAEU010000004">
    <property type="protein sequence ID" value="GAA0708580.1"/>
    <property type="molecule type" value="Genomic_DNA"/>
</dbReference>
<evidence type="ECO:0000313" key="3">
    <source>
        <dbReference type="EMBL" id="GAA0708580.1"/>
    </source>
</evidence>
<evidence type="ECO:0000313" key="4">
    <source>
        <dbReference type="Proteomes" id="UP001501523"/>
    </source>
</evidence>
<feature type="domain" description="YCII-related" evidence="2">
    <location>
        <begin position="1"/>
        <end position="94"/>
    </location>
</feature>
<protein>
    <submittedName>
        <fullName evidence="3">YciI family protein</fullName>
    </submittedName>
</protein>
<accession>A0ABN1IDD1</accession>